<evidence type="ECO:0000313" key="1">
    <source>
        <dbReference type="EMBL" id="EJF85920.1"/>
    </source>
</evidence>
<dbReference type="OrthoDB" id="9795573at2"/>
<dbReference type="AlphaFoldDB" id="J1JNQ4"/>
<dbReference type="EMBL" id="AILY01000021">
    <property type="protein sequence ID" value="EJF85920.1"/>
    <property type="molecule type" value="Genomic_DNA"/>
</dbReference>
<protein>
    <submittedName>
        <fullName evidence="1">Uncharacterized protein</fullName>
    </submittedName>
</protein>
<dbReference type="Proteomes" id="UP000001077">
    <property type="component" value="Unassembled WGS sequence"/>
</dbReference>
<comment type="caution">
    <text evidence="1">The sequence shown here is derived from an EMBL/GenBank/DDBJ whole genome shotgun (WGS) entry which is preliminary data.</text>
</comment>
<reference evidence="1 2" key="1">
    <citation type="submission" date="2012-03" db="EMBL/GenBank/DDBJ databases">
        <title>The Genome Sequence of Bartonella rattimassiliensis 15908.</title>
        <authorList>
            <consortium name="The Broad Institute Genome Sequencing Platform"/>
            <consortium name="The Broad Institute Genome Sequencing Center for Infectious Disease"/>
            <person name="Feldgarden M."/>
            <person name="Kirby J."/>
            <person name="Kosoy M."/>
            <person name="Birtles R."/>
            <person name="Probert W.S."/>
            <person name="Chiaraviglio L."/>
            <person name="Young S.K."/>
            <person name="Zeng Q."/>
            <person name="Gargeya S."/>
            <person name="Fitzgerald M."/>
            <person name="Haas B."/>
            <person name="Abouelleil A."/>
            <person name="Alvarado L."/>
            <person name="Arachchi H.M."/>
            <person name="Berlin A."/>
            <person name="Chapman S.B."/>
            <person name="Gearin G."/>
            <person name="Goldberg J."/>
            <person name="Griggs A."/>
            <person name="Gujja S."/>
            <person name="Hansen M."/>
            <person name="Heiman D."/>
            <person name="Howarth C."/>
            <person name="Larimer J."/>
            <person name="Lui A."/>
            <person name="MacDonald P.J.P."/>
            <person name="McCowen C."/>
            <person name="Montmayeur A."/>
            <person name="Murphy C."/>
            <person name="Neiman D."/>
            <person name="Pearson M."/>
            <person name="Priest M."/>
            <person name="Roberts A."/>
            <person name="Saif S."/>
            <person name="Shea T."/>
            <person name="Sisk P."/>
            <person name="Stolte C."/>
            <person name="Sykes S."/>
            <person name="Wortman J."/>
            <person name="Nusbaum C."/>
            <person name="Birren B."/>
        </authorList>
    </citation>
    <scope>NUCLEOTIDE SEQUENCE [LARGE SCALE GENOMIC DNA]</scope>
    <source>
        <strain evidence="1 2">15908</strain>
    </source>
</reference>
<gene>
    <name evidence="1" type="ORF">MCY_00934</name>
</gene>
<organism evidence="1 2">
    <name type="scientific">Bartonella rattimassiliensis 15908</name>
    <dbReference type="NCBI Taxonomy" id="1094556"/>
    <lineage>
        <taxon>Bacteria</taxon>
        <taxon>Pseudomonadati</taxon>
        <taxon>Pseudomonadota</taxon>
        <taxon>Alphaproteobacteria</taxon>
        <taxon>Hyphomicrobiales</taxon>
        <taxon>Bartonellaceae</taxon>
        <taxon>Bartonella</taxon>
    </lineage>
</organism>
<keyword evidence="2" id="KW-1185">Reference proteome</keyword>
<evidence type="ECO:0000313" key="2">
    <source>
        <dbReference type="Proteomes" id="UP000001077"/>
    </source>
</evidence>
<dbReference type="HOGENOM" id="CLU_2271868_0_0_5"/>
<accession>J1JNQ4</accession>
<dbReference type="PATRIC" id="fig|1094556.3.peg.1064"/>
<sequence length="102" mass="11191">MRIKQAGLSLGGGISWNDFAYYCICLCHTKVSIAENALNHINICLKHAAALGLNVNLQATTKALSSLETKMLVLNPFIEVLHILLGKIKQILLGCFIQQLRS</sequence>
<name>J1JNQ4_9HYPH</name>
<proteinExistence type="predicted"/>
<dbReference type="RefSeq" id="WP_007347231.1">
    <property type="nucleotide sequence ID" value="NZ_CALY02000051.1"/>
</dbReference>